<reference evidence="2 3" key="1">
    <citation type="journal article" date="2021" name="Sci. Rep.">
        <title>Chromosome anchoring in Senegalese sole (Solea senegalensis) reveals sex-associated markers and genome rearrangements in flatfish.</title>
        <authorList>
            <person name="Guerrero-Cozar I."/>
            <person name="Gomez-Garrido J."/>
            <person name="Berbel C."/>
            <person name="Martinez-Blanch J.F."/>
            <person name="Alioto T."/>
            <person name="Claros M.G."/>
            <person name="Gagnaire P.A."/>
            <person name="Manchado M."/>
        </authorList>
    </citation>
    <scope>NUCLEOTIDE SEQUENCE [LARGE SCALE GENOMIC DNA]</scope>
    <source>
        <strain evidence="2">Sse05_10M</strain>
    </source>
</reference>
<accession>A0AAV6SDV8</accession>
<comment type="caution">
    <text evidence="2">The sequence shown here is derived from an EMBL/GenBank/DDBJ whole genome shotgun (WGS) entry which is preliminary data.</text>
</comment>
<dbReference type="EMBL" id="JAGKHQ010000005">
    <property type="protein sequence ID" value="KAG7515966.1"/>
    <property type="molecule type" value="Genomic_DNA"/>
</dbReference>
<name>A0AAV6SDV8_SOLSE</name>
<evidence type="ECO:0000313" key="3">
    <source>
        <dbReference type="Proteomes" id="UP000693946"/>
    </source>
</evidence>
<keyword evidence="3" id="KW-1185">Reference proteome</keyword>
<evidence type="ECO:0000313" key="2">
    <source>
        <dbReference type="EMBL" id="KAG7515966.1"/>
    </source>
</evidence>
<gene>
    <name evidence="2" type="ORF">JOB18_019620</name>
</gene>
<dbReference type="AlphaFoldDB" id="A0AAV6SDV8"/>
<protein>
    <submittedName>
        <fullName evidence="2">Uncharacterized protein</fullName>
    </submittedName>
</protein>
<organism evidence="2 3">
    <name type="scientific">Solea senegalensis</name>
    <name type="common">Senegalese sole</name>
    <dbReference type="NCBI Taxonomy" id="28829"/>
    <lineage>
        <taxon>Eukaryota</taxon>
        <taxon>Metazoa</taxon>
        <taxon>Chordata</taxon>
        <taxon>Craniata</taxon>
        <taxon>Vertebrata</taxon>
        <taxon>Euteleostomi</taxon>
        <taxon>Actinopterygii</taxon>
        <taxon>Neopterygii</taxon>
        <taxon>Teleostei</taxon>
        <taxon>Neoteleostei</taxon>
        <taxon>Acanthomorphata</taxon>
        <taxon>Carangaria</taxon>
        <taxon>Pleuronectiformes</taxon>
        <taxon>Pleuronectoidei</taxon>
        <taxon>Soleidae</taxon>
        <taxon>Solea</taxon>
    </lineage>
</organism>
<dbReference type="Proteomes" id="UP000693946">
    <property type="component" value="Linkage Group LG13"/>
</dbReference>
<evidence type="ECO:0000256" key="1">
    <source>
        <dbReference type="SAM" id="MobiDB-lite"/>
    </source>
</evidence>
<proteinExistence type="predicted"/>
<sequence>MPQGRVPAPGPDGSPTLYLQPAPPRVSLLTPPSCHLCRPAPGCHQGSAVRPLHLPTPCTFKAMERETSGCGEGGKELGLRTGCLSYMRLNQSLTQQQQRRWRRRRHSSPAPERTEHSSLMFLSQQRSDTGGRLH</sequence>
<feature type="region of interest" description="Disordered" evidence="1">
    <location>
        <begin position="94"/>
        <end position="134"/>
    </location>
</feature>